<dbReference type="PIRSF" id="PIRSF009320">
    <property type="entry name" value="Nuc_binding_HP_1000"/>
    <property type="match status" value="1"/>
</dbReference>
<dbReference type="EMBL" id="NSIT01000244">
    <property type="protein sequence ID" value="PJE78170.1"/>
    <property type="molecule type" value="Genomic_DNA"/>
</dbReference>
<proteinExistence type="predicted"/>
<dbReference type="InterPro" id="IPR050678">
    <property type="entry name" value="DNA_Partitioning_ATPase"/>
</dbReference>
<dbReference type="InterPro" id="IPR002586">
    <property type="entry name" value="CobQ/CobB/MinD/ParA_Nub-bd_dom"/>
</dbReference>
<sequence length="209" mass="22691">MPKIIGLVSQKGGVGKSTLARAIASFFAGKGKNVKIADMDINQSTTYKWQQRRLQSEIKPDISVECFGSVSQAIKQSKNYDLILFDGAPQSNKSTSEIAKSADLIIIPSGLALDDLLPSVLLANSLKESGVPSKKIAFVLCRTGESKTELSEARDYLKQTPYQLLPGQIPEKTAYRRAQDTGLSVVECRYKAPKIQALSVITSIAKLLS</sequence>
<dbReference type="SUPFAM" id="SSF52540">
    <property type="entry name" value="P-loop containing nucleoside triphosphate hydrolases"/>
    <property type="match status" value="1"/>
</dbReference>
<comment type="caution">
    <text evidence="2">The sequence shown here is derived from an EMBL/GenBank/DDBJ whole genome shotgun (WGS) entry which is preliminary data.</text>
</comment>
<accession>A0A2H9T4K7</accession>
<dbReference type="PANTHER" id="PTHR13696">
    <property type="entry name" value="P-LOOP CONTAINING NUCLEOSIDE TRIPHOSPHATE HYDROLASE"/>
    <property type="match status" value="1"/>
</dbReference>
<dbReference type="Pfam" id="PF01656">
    <property type="entry name" value="CbiA"/>
    <property type="match status" value="1"/>
</dbReference>
<dbReference type="PANTHER" id="PTHR13696:SF96">
    <property type="entry name" value="COBQ_COBB_MIND_PARA NUCLEOTIDE BINDING DOMAIN-CONTAINING PROTEIN"/>
    <property type="match status" value="1"/>
</dbReference>
<protein>
    <submittedName>
        <fullName evidence="2">Iron-sulfur cluster carrier protein</fullName>
    </submittedName>
</protein>
<dbReference type="CDD" id="cd02042">
    <property type="entry name" value="ParAB_family"/>
    <property type="match status" value="1"/>
</dbReference>
<name>A0A2H9T4K7_9ZZZZ</name>
<dbReference type="AlphaFoldDB" id="A0A2H9T4K7"/>
<gene>
    <name evidence="2" type="ORF">CI610_02901</name>
</gene>
<dbReference type="InterPro" id="IPR027417">
    <property type="entry name" value="P-loop_NTPase"/>
</dbReference>
<organism evidence="2">
    <name type="scientific">invertebrate metagenome</name>
    <dbReference type="NCBI Taxonomy" id="1711999"/>
    <lineage>
        <taxon>unclassified sequences</taxon>
        <taxon>metagenomes</taxon>
        <taxon>organismal metagenomes</taxon>
    </lineage>
</organism>
<reference evidence="2" key="1">
    <citation type="journal article" date="2017" name="Appl. Environ. Microbiol.">
        <title>Molecular characterization of an Endozoicomonas-like organism causing infection in king scallop Pecten maximus L.</title>
        <authorList>
            <person name="Cano I."/>
            <person name="van Aerle R."/>
            <person name="Ross S."/>
            <person name="Verner-Jeffreys D.W."/>
            <person name="Paley R.K."/>
            <person name="Rimmer G."/>
            <person name="Ryder D."/>
            <person name="Hooper P."/>
            <person name="Stone D."/>
            <person name="Feist S.W."/>
        </authorList>
    </citation>
    <scope>NUCLEOTIDE SEQUENCE</scope>
</reference>
<dbReference type="Gene3D" id="3.40.50.300">
    <property type="entry name" value="P-loop containing nucleotide triphosphate hydrolases"/>
    <property type="match status" value="1"/>
</dbReference>
<evidence type="ECO:0000259" key="1">
    <source>
        <dbReference type="Pfam" id="PF01656"/>
    </source>
</evidence>
<feature type="domain" description="CobQ/CobB/MinD/ParA nucleotide binding" evidence="1">
    <location>
        <begin position="7"/>
        <end position="184"/>
    </location>
</feature>
<evidence type="ECO:0000313" key="2">
    <source>
        <dbReference type="EMBL" id="PJE78170.1"/>
    </source>
</evidence>